<evidence type="ECO:0000256" key="3">
    <source>
        <dbReference type="ARBA" id="ARBA00022448"/>
    </source>
</evidence>
<keyword evidence="6" id="KW-1133">Transmembrane helix</keyword>
<dbReference type="Gene3D" id="1.50.40.10">
    <property type="entry name" value="Mitochondrial carrier domain"/>
    <property type="match status" value="2"/>
</dbReference>
<dbReference type="AlphaFoldDB" id="A0A8H7QVT7"/>
<dbReference type="GO" id="GO:0055085">
    <property type="term" value="P:transmembrane transport"/>
    <property type="evidence" value="ECO:0007669"/>
    <property type="project" value="InterPro"/>
</dbReference>
<dbReference type="OrthoDB" id="415315at2759"/>
<keyword evidence="7" id="KW-0496">Mitochondrion</keyword>
<evidence type="ECO:0000256" key="7">
    <source>
        <dbReference type="ARBA" id="ARBA00023128"/>
    </source>
</evidence>
<evidence type="ECO:0000256" key="8">
    <source>
        <dbReference type="ARBA" id="ARBA00023136"/>
    </source>
</evidence>
<keyword evidence="5" id="KW-0677">Repeat</keyword>
<evidence type="ECO:0000256" key="1">
    <source>
        <dbReference type="ARBA" id="ARBA00004225"/>
    </source>
</evidence>
<reference evidence="12" key="1">
    <citation type="submission" date="2020-12" db="EMBL/GenBank/DDBJ databases">
        <title>Metabolic potential, ecology and presence of endohyphal bacteria is reflected in genomic diversity of Mucoromycotina.</title>
        <authorList>
            <person name="Muszewska A."/>
            <person name="Okrasinska A."/>
            <person name="Steczkiewicz K."/>
            <person name="Drgas O."/>
            <person name="Orlowska M."/>
            <person name="Perlinska-Lenart U."/>
            <person name="Aleksandrzak-Piekarczyk T."/>
            <person name="Szatraj K."/>
            <person name="Zielenkiewicz U."/>
            <person name="Pilsyk S."/>
            <person name="Malc E."/>
            <person name="Mieczkowski P."/>
            <person name="Kruszewska J.S."/>
            <person name="Biernat P."/>
            <person name="Pawlowska J."/>
        </authorList>
    </citation>
    <scope>NUCLEOTIDE SEQUENCE</scope>
    <source>
        <strain evidence="12">CBS 226.32</strain>
    </source>
</reference>
<dbReference type="InterPro" id="IPR018108">
    <property type="entry name" value="MCP_transmembrane"/>
</dbReference>
<evidence type="ECO:0000313" key="13">
    <source>
        <dbReference type="Proteomes" id="UP000650833"/>
    </source>
</evidence>
<evidence type="ECO:0000313" key="12">
    <source>
        <dbReference type="EMBL" id="KAG2198688.1"/>
    </source>
</evidence>
<dbReference type="SUPFAM" id="SSF103506">
    <property type="entry name" value="Mitochondrial carrier"/>
    <property type="match status" value="1"/>
</dbReference>
<keyword evidence="4 9" id="KW-0812">Transmembrane</keyword>
<dbReference type="Proteomes" id="UP000650833">
    <property type="component" value="Unassembled WGS sequence"/>
</dbReference>
<evidence type="ECO:0000256" key="10">
    <source>
        <dbReference type="RuleBase" id="RU000488"/>
    </source>
</evidence>
<dbReference type="PANTHER" id="PTHR45667">
    <property type="entry name" value="S-ADENOSYLMETHIONINE MITOCHONDRIAL CARRIER PROTEIN"/>
    <property type="match status" value="1"/>
</dbReference>
<feature type="repeat" description="Solcar" evidence="9">
    <location>
        <begin position="238"/>
        <end position="357"/>
    </location>
</feature>
<name>A0A8H7QVT7_9FUNG</name>
<keyword evidence="8 9" id="KW-0472">Membrane</keyword>
<evidence type="ECO:0000256" key="2">
    <source>
        <dbReference type="ARBA" id="ARBA00006375"/>
    </source>
</evidence>
<dbReference type="FunFam" id="1.50.40.10:FF:000095">
    <property type="entry name" value="Mitochondrial carrier protein"/>
    <property type="match status" value="1"/>
</dbReference>
<evidence type="ECO:0000256" key="9">
    <source>
        <dbReference type="PROSITE-ProRule" id="PRU00282"/>
    </source>
</evidence>
<sequence>MTHPPEPGQSTRQYSFPFVIPSVTLDGGGKYPPFFDACIAGGIGGSTADFIMHSVDTVKTRLQGQPHSRIQKYTSMVQAYKMIFKQEGVMRGLYAGVTPAMIGSIPGTTLYFAIYELTKRTLNETSVPEVVSHLTAGSLGDLAASFIYVPSEVLKTRLQLQGKYNNPHFVSGYNYKNTWHATKMIVKYDGFGALFHGFRATILRDVPYSALQFACYEQFKKIAQSKFTKPGEHLPIGIDMLTGSLAGGIAGAITTPLDVMKTLLQTQQNSTATKKKSMPTSTPTTTTTTTTTITPTITTHKLVEPPIKHYSGIMDGMIWNYKNQGLAGLFRGIGPRVFWTSLQSAIMFVVYEQILHIQSNLREIDEWPPTKIAKKFV</sequence>
<gene>
    <name evidence="12" type="ORF">INT46_003264</name>
</gene>
<comment type="caution">
    <text evidence="12">The sequence shown here is derived from an EMBL/GenBank/DDBJ whole genome shotgun (WGS) entry which is preliminary data.</text>
</comment>
<evidence type="ECO:0000256" key="6">
    <source>
        <dbReference type="ARBA" id="ARBA00022989"/>
    </source>
</evidence>
<evidence type="ECO:0000256" key="4">
    <source>
        <dbReference type="ARBA" id="ARBA00022692"/>
    </source>
</evidence>
<feature type="compositionally biased region" description="Low complexity" evidence="11">
    <location>
        <begin position="278"/>
        <end position="291"/>
    </location>
</feature>
<dbReference type="InterPro" id="IPR023395">
    <property type="entry name" value="MCP_dom_sf"/>
</dbReference>
<feature type="region of interest" description="Disordered" evidence="11">
    <location>
        <begin position="270"/>
        <end position="291"/>
    </location>
</feature>
<keyword evidence="3 10" id="KW-0813">Transport</keyword>
<evidence type="ECO:0000256" key="5">
    <source>
        <dbReference type="ARBA" id="ARBA00022737"/>
    </source>
</evidence>
<keyword evidence="13" id="KW-1185">Reference proteome</keyword>
<evidence type="ECO:0000256" key="11">
    <source>
        <dbReference type="SAM" id="MobiDB-lite"/>
    </source>
</evidence>
<dbReference type="Pfam" id="PF00153">
    <property type="entry name" value="Mito_carr"/>
    <property type="match status" value="3"/>
</dbReference>
<accession>A0A8H7QVT7</accession>
<dbReference type="EMBL" id="JAEPRC010000381">
    <property type="protein sequence ID" value="KAG2198688.1"/>
    <property type="molecule type" value="Genomic_DNA"/>
</dbReference>
<dbReference type="InterPro" id="IPR002067">
    <property type="entry name" value="MCP"/>
</dbReference>
<comment type="similarity">
    <text evidence="2 10">Belongs to the mitochondrial carrier (TC 2.A.29) family.</text>
</comment>
<dbReference type="GO" id="GO:0031966">
    <property type="term" value="C:mitochondrial membrane"/>
    <property type="evidence" value="ECO:0007669"/>
    <property type="project" value="UniProtKB-SubCell"/>
</dbReference>
<evidence type="ECO:0008006" key="14">
    <source>
        <dbReference type="Google" id="ProtNLM"/>
    </source>
</evidence>
<dbReference type="PROSITE" id="PS50920">
    <property type="entry name" value="SOLCAR"/>
    <property type="match status" value="3"/>
</dbReference>
<protein>
    <recommendedName>
        <fullName evidence="14">Mitochondrial carrier</fullName>
    </recommendedName>
</protein>
<feature type="repeat" description="Solcar" evidence="9">
    <location>
        <begin position="128"/>
        <end position="222"/>
    </location>
</feature>
<comment type="subcellular location">
    <subcellularLocation>
        <location evidence="1">Mitochondrion membrane</location>
        <topology evidence="1">Multi-pass membrane protein</topology>
    </subcellularLocation>
</comment>
<feature type="repeat" description="Solcar" evidence="9">
    <location>
        <begin position="32"/>
        <end position="121"/>
    </location>
</feature>
<organism evidence="12 13">
    <name type="scientific">Mucor plumbeus</name>
    <dbReference type="NCBI Taxonomy" id="97098"/>
    <lineage>
        <taxon>Eukaryota</taxon>
        <taxon>Fungi</taxon>
        <taxon>Fungi incertae sedis</taxon>
        <taxon>Mucoromycota</taxon>
        <taxon>Mucoromycotina</taxon>
        <taxon>Mucoromycetes</taxon>
        <taxon>Mucorales</taxon>
        <taxon>Mucorineae</taxon>
        <taxon>Mucoraceae</taxon>
        <taxon>Mucor</taxon>
    </lineage>
</organism>
<dbReference type="PRINTS" id="PR00926">
    <property type="entry name" value="MITOCARRIER"/>
</dbReference>
<proteinExistence type="inferred from homology"/>